<dbReference type="AlphaFoldDB" id="A0A7C4CBG1"/>
<keyword evidence="1" id="KW-0732">Signal</keyword>
<protein>
    <submittedName>
        <fullName evidence="2">Transporter</fullName>
    </submittedName>
</protein>
<comment type="caution">
    <text evidence="2">The sequence shown here is derived from an EMBL/GenBank/DDBJ whole genome shotgun (WGS) entry which is preliminary data.</text>
</comment>
<feature type="signal peptide" evidence="1">
    <location>
        <begin position="1"/>
        <end position="18"/>
    </location>
</feature>
<name>A0A7C4CBG1_UNCW3</name>
<evidence type="ECO:0000313" key="2">
    <source>
        <dbReference type="EMBL" id="HGK28253.1"/>
    </source>
</evidence>
<feature type="chain" id="PRO_5027564766" evidence="1">
    <location>
        <begin position="19"/>
        <end position="280"/>
    </location>
</feature>
<dbReference type="InterPro" id="IPR025737">
    <property type="entry name" value="FApF"/>
</dbReference>
<organism evidence="2">
    <name type="scientific">candidate division WOR-3 bacterium</name>
    <dbReference type="NCBI Taxonomy" id="2052148"/>
    <lineage>
        <taxon>Bacteria</taxon>
        <taxon>Bacteria division WOR-3</taxon>
    </lineage>
</organism>
<reference evidence="2" key="1">
    <citation type="journal article" date="2020" name="mSystems">
        <title>Genome- and Community-Level Interaction Insights into Carbon Utilization and Element Cycling Functions of Hydrothermarchaeota in Hydrothermal Sediment.</title>
        <authorList>
            <person name="Zhou Z."/>
            <person name="Liu Y."/>
            <person name="Xu W."/>
            <person name="Pan J."/>
            <person name="Luo Z.H."/>
            <person name="Li M."/>
        </authorList>
    </citation>
    <scope>NUCLEOTIDE SEQUENCE [LARGE SCALE GENOMIC DNA]</scope>
    <source>
        <strain evidence="2">SpSt-488</strain>
    </source>
</reference>
<dbReference type="Pfam" id="PF13557">
    <property type="entry name" value="Phenol_MetA_deg"/>
    <property type="match status" value="1"/>
</dbReference>
<gene>
    <name evidence="2" type="ORF">ENS41_04785</name>
</gene>
<accession>A0A7C4CBG1</accession>
<sequence>MRRSCLGLPLLVCAVSLAGGTPLVSFTGAVLKPAQLNGWVNGFYWQTTKGYSWTDGEYQALPEELRTTAFGADVLAGVGLPFKSELRLVVPVQSRTMGDKSAAGIGDATAALRYGVLQSGSLPVKLAVGIGASLPTAAKDANPSLGDRTLDLGLGAWANTIQFGPLVGHLRLLYWFNGKTNDTTKVGDMFEYLADVDFVLSRTFIPQVAFTGYVQGKQQVNGQETERSERRYNAASLLLMFKPLPMLVIRPKVSFPLAGMSQGGALPDLIPGLDVWVTIP</sequence>
<proteinExistence type="predicted"/>
<dbReference type="EMBL" id="DSUT01000097">
    <property type="protein sequence ID" value="HGK28253.1"/>
    <property type="molecule type" value="Genomic_DNA"/>
</dbReference>
<evidence type="ECO:0000256" key="1">
    <source>
        <dbReference type="SAM" id="SignalP"/>
    </source>
</evidence>